<organism evidence="1 2">
    <name type="scientific">Mortierella alpina</name>
    <name type="common">Oleaginous fungus</name>
    <name type="synonym">Mortierella renispora</name>
    <dbReference type="NCBI Taxonomy" id="64518"/>
    <lineage>
        <taxon>Eukaryota</taxon>
        <taxon>Fungi</taxon>
        <taxon>Fungi incertae sedis</taxon>
        <taxon>Mucoromycota</taxon>
        <taxon>Mortierellomycotina</taxon>
        <taxon>Mortierellomycetes</taxon>
        <taxon>Mortierellales</taxon>
        <taxon>Mortierellaceae</taxon>
        <taxon>Mortierella</taxon>
    </lineage>
</organism>
<protein>
    <submittedName>
        <fullName evidence="1">Uncharacterized protein</fullName>
    </submittedName>
</protein>
<gene>
    <name evidence="1" type="ORF">KVV02_008262</name>
</gene>
<name>A0A9P8A3F5_MORAP</name>
<proteinExistence type="predicted"/>
<evidence type="ECO:0000313" key="2">
    <source>
        <dbReference type="Proteomes" id="UP000717515"/>
    </source>
</evidence>
<comment type="caution">
    <text evidence="1">The sequence shown here is derived from an EMBL/GenBank/DDBJ whole genome shotgun (WGS) entry which is preliminary data.</text>
</comment>
<reference evidence="1" key="1">
    <citation type="submission" date="2021-07" db="EMBL/GenBank/DDBJ databases">
        <title>Draft genome of Mortierella alpina, strain LL118, isolated from an aspen leaf litter sample.</title>
        <authorList>
            <person name="Yang S."/>
            <person name="Vinatzer B.A."/>
        </authorList>
    </citation>
    <scope>NUCLEOTIDE SEQUENCE</scope>
    <source>
        <strain evidence="1">LL118</strain>
    </source>
</reference>
<accession>A0A9P8A3F5</accession>
<dbReference type="AlphaFoldDB" id="A0A9P8A3F5"/>
<dbReference type="EMBL" id="JAIFTL010000134">
    <property type="protein sequence ID" value="KAG9322685.1"/>
    <property type="molecule type" value="Genomic_DNA"/>
</dbReference>
<dbReference type="Proteomes" id="UP000717515">
    <property type="component" value="Unassembled WGS sequence"/>
</dbReference>
<sequence length="130" mass="14282">MSTPAEAVPDAGGDYLDYQDLTLPLDSRLIFEAPPQHFQSIVYVKRQHELLDNAIHHWIRIGRACQSALPQDIQTEISRLDQGAARAADGSVLEGMNTFLFLGLSICDKRAAGAKGRLRPPNAAPVYGRQ</sequence>
<evidence type="ECO:0000313" key="1">
    <source>
        <dbReference type="EMBL" id="KAG9322685.1"/>
    </source>
</evidence>